<gene>
    <name evidence="1" type="ORF">LCGC14_1563600</name>
</gene>
<protein>
    <submittedName>
        <fullName evidence="1">Uncharacterized protein</fullName>
    </submittedName>
</protein>
<organism evidence="1">
    <name type="scientific">marine sediment metagenome</name>
    <dbReference type="NCBI Taxonomy" id="412755"/>
    <lineage>
        <taxon>unclassified sequences</taxon>
        <taxon>metagenomes</taxon>
        <taxon>ecological metagenomes</taxon>
    </lineage>
</organism>
<sequence>MYSKNLESFSIIFLFCIFLLPLTKGYILVVSTQQFMRKKTTTTANNREIGKNLPSI</sequence>
<reference evidence="1" key="1">
    <citation type="journal article" date="2015" name="Nature">
        <title>Complex archaea that bridge the gap between prokaryotes and eukaryotes.</title>
        <authorList>
            <person name="Spang A."/>
            <person name="Saw J.H."/>
            <person name="Jorgensen S.L."/>
            <person name="Zaremba-Niedzwiedzka K."/>
            <person name="Martijn J."/>
            <person name="Lind A.E."/>
            <person name="van Eijk R."/>
            <person name="Schleper C."/>
            <person name="Guy L."/>
            <person name="Ettema T.J."/>
        </authorList>
    </citation>
    <scope>NUCLEOTIDE SEQUENCE</scope>
</reference>
<dbReference type="AlphaFoldDB" id="A0A0F9ILT3"/>
<comment type="caution">
    <text evidence="1">The sequence shown here is derived from an EMBL/GenBank/DDBJ whole genome shotgun (WGS) entry which is preliminary data.</text>
</comment>
<proteinExistence type="predicted"/>
<evidence type="ECO:0000313" key="1">
    <source>
        <dbReference type="EMBL" id="KKM41772.1"/>
    </source>
</evidence>
<accession>A0A0F9ILT3</accession>
<dbReference type="EMBL" id="LAZR01012104">
    <property type="protein sequence ID" value="KKM41772.1"/>
    <property type="molecule type" value="Genomic_DNA"/>
</dbReference>
<name>A0A0F9ILT3_9ZZZZ</name>